<name>A0ABR3GIF3_9PEZI</name>
<reference evidence="1 2" key="1">
    <citation type="submission" date="2024-02" db="EMBL/GenBank/DDBJ databases">
        <title>Discinaceae phylogenomics.</title>
        <authorList>
            <person name="Dirks A.C."/>
            <person name="James T.Y."/>
        </authorList>
    </citation>
    <scope>NUCLEOTIDE SEQUENCE [LARGE SCALE GENOMIC DNA]</scope>
    <source>
        <strain evidence="1 2">ACD0624</strain>
    </source>
</reference>
<protein>
    <submittedName>
        <fullName evidence="1">Uncharacterized protein</fullName>
    </submittedName>
</protein>
<sequence length="100" mass="11066">MECKYVVELVRYGEVQGAGISAVTGTSADRAPVESLSYYPNSRSRTAQQILRAELLNKLYHRVAPVRAEDYARVPVVAGYEDATWKIIGAEECLGFQGVR</sequence>
<gene>
    <name evidence="1" type="ORF">Q9L58_005439</name>
</gene>
<keyword evidence="2" id="KW-1185">Reference proteome</keyword>
<comment type="caution">
    <text evidence="1">The sequence shown here is derived from an EMBL/GenBank/DDBJ whole genome shotgun (WGS) entry which is preliminary data.</text>
</comment>
<proteinExistence type="predicted"/>
<evidence type="ECO:0000313" key="2">
    <source>
        <dbReference type="Proteomes" id="UP001447188"/>
    </source>
</evidence>
<dbReference type="EMBL" id="JBBBZM010000066">
    <property type="protein sequence ID" value="KAL0635618.1"/>
    <property type="molecule type" value="Genomic_DNA"/>
</dbReference>
<organism evidence="1 2">
    <name type="scientific">Discina gigas</name>
    <dbReference type="NCBI Taxonomy" id="1032678"/>
    <lineage>
        <taxon>Eukaryota</taxon>
        <taxon>Fungi</taxon>
        <taxon>Dikarya</taxon>
        <taxon>Ascomycota</taxon>
        <taxon>Pezizomycotina</taxon>
        <taxon>Pezizomycetes</taxon>
        <taxon>Pezizales</taxon>
        <taxon>Discinaceae</taxon>
        <taxon>Discina</taxon>
    </lineage>
</organism>
<evidence type="ECO:0000313" key="1">
    <source>
        <dbReference type="EMBL" id="KAL0635618.1"/>
    </source>
</evidence>
<accession>A0ABR3GIF3</accession>
<dbReference type="Proteomes" id="UP001447188">
    <property type="component" value="Unassembled WGS sequence"/>
</dbReference>